<feature type="non-terminal residue" evidence="1">
    <location>
        <position position="1"/>
    </location>
</feature>
<dbReference type="AlphaFoldDB" id="X1DTQ2"/>
<comment type="caution">
    <text evidence="1">The sequence shown here is derived from an EMBL/GenBank/DDBJ whole genome shotgun (WGS) entry which is preliminary data.</text>
</comment>
<reference evidence="1" key="1">
    <citation type="journal article" date="2014" name="Front. Microbiol.">
        <title>High frequency of phylogenetically diverse reductive dehalogenase-homologous genes in deep subseafloor sedimentary metagenomes.</title>
        <authorList>
            <person name="Kawai M."/>
            <person name="Futagami T."/>
            <person name="Toyoda A."/>
            <person name="Takaki Y."/>
            <person name="Nishi S."/>
            <person name="Hori S."/>
            <person name="Arai W."/>
            <person name="Tsubouchi T."/>
            <person name="Morono Y."/>
            <person name="Uchiyama I."/>
            <person name="Ito T."/>
            <person name="Fujiyama A."/>
            <person name="Inagaki F."/>
            <person name="Takami H."/>
        </authorList>
    </citation>
    <scope>NUCLEOTIDE SEQUENCE</scope>
    <source>
        <strain evidence="1">Expedition CK06-06</strain>
    </source>
</reference>
<gene>
    <name evidence="1" type="ORF">S01H4_67479</name>
</gene>
<organism evidence="1">
    <name type="scientific">marine sediment metagenome</name>
    <dbReference type="NCBI Taxonomy" id="412755"/>
    <lineage>
        <taxon>unclassified sequences</taxon>
        <taxon>metagenomes</taxon>
        <taxon>ecological metagenomes</taxon>
    </lineage>
</organism>
<proteinExistence type="predicted"/>
<name>X1DTQ2_9ZZZZ</name>
<feature type="non-terminal residue" evidence="1">
    <location>
        <position position="31"/>
    </location>
</feature>
<evidence type="ECO:0000313" key="1">
    <source>
        <dbReference type="EMBL" id="GAH23502.1"/>
    </source>
</evidence>
<sequence>AEKDNDLVKAEIKQLWDQIGGNKSEVLGVNM</sequence>
<protein>
    <submittedName>
        <fullName evidence="1">Uncharacterized protein</fullName>
    </submittedName>
</protein>
<accession>X1DTQ2</accession>
<dbReference type="EMBL" id="BART01042484">
    <property type="protein sequence ID" value="GAH23502.1"/>
    <property type="molecule type" value="Genomic_DNA"/>
</dbReference>